<dbReference type="AlphaFoldDB" id="A0A9W7CZC3"/>
<protein>
    <submittedName>
        <fullName evidence="1">Unnamed protein product</fullName>
    </submittedName>
</protein>
<proteinExistence type="predicted"/>
<organism evidence="1 2">
    <name type="scientific">Phytophthora fragariaefolia</name>
    <dbReference type="NCBI Taxonomy" id="1490495"/>
    <lineage>
        <taxon>Eukaryota</taxon>
        <taxon>Sar</taxon>
        <taxon>Stramenopiles</taxon>
        <taxon>Oomycota</taxon>
        <taxon>Peronosporomycetes</taxon>
        <taxon>Peronosporales</taxon>
        <taxon>Peronosporaceae</taxon>
        <taxon>Phytophthora</taxon>
    </lineage>
</organism>
<comment type="caution">
    <text evidence="1">The sequence shown here is derived from an EMBL/GenBank/DDBJ whole genome shotgun (WGS) entry which is preliminary data.</text>
</comment>
<dbReference type="Proteomes" id="UP001165121">
    <property type="component" value="Unassembled WGS sequence"/>
</dbReference>
<evidence type="ECO:0000313" key="1">
    <source>
        <dbReference type="EMBL" id="GMF48911.1"/>
    </source>
</evidence>
<dbReference type="OrthoDB" id="10023262at2759"/>
<accession>A0A9W7CZC3</accession>
<reference evidence="1" key="1">
    <citation type="submission" date="2023-04" db="EMBL/GenBank/DDBJ databases">
        <title>Phytophthora fragariaefolia NBRC 109709.</title>
        <authorList>
            <person name="Ichikawa N."/>
            <person name="Sato H."/>
            <person name="Tonouchi N."/>
        </authorList>
    </citation>
    <scope>NUCLEOTIDE SEQUENCE</scope>
    <source>
        <strain evidence="1">NBRC 109709</strain>
    </source>
</reference>
<sequence length="223" mass="25116">MRDFGPGRIDTFSTDQSCANSAIASEPRLLARAAPKLQHKDGVTLRDVRVLFDKLLDEFESAGTCSKHLAVASKIVAVPDFENATVKVQEGRSRELSKVEEQAVQRLLGSRTVLEEDVRGSLGFADAAPLEPRVTVETQYPNLDWIPPTSDDVERLFSEVSLVYSDRRMSMSPDTLELILYLHFNRTLWNEVSVARALRRQDASRKRKRQLSLFEGAIETRIV</sequence>
<dbReference type="PANTHER" id="PTHR40866:SF1">
    <property type="entry name" value="BED-TYPE DOMAIN-CONTAINING PROTEIN"/>
    <property type="match status" value="1"/>
</dbReference>
<evidence type="ECO:0000313" key="2">
    <source>
        <dbReference type="Proteomes" id="UP001165121"/>
    </source>
</evidence>
<dbReference type="PANTHER" id="PTHR40866">
    <property type="entry name" value="BED-TYPE DOMAIN-CONTAINING PROTEIN"/>
    <property type="match status" value="1"/>
</dbReference>
<keyword evidence="2" id="KW-1185">Reference proteome</keyword>
<dbReference type="InterPro" id="IPR012337">
    <property type="entry name" value="RNaseH-like_sf"/>
</dbReference>
<name>A0A9W7CZC3_9STRA</name>
<dbReference type="SUPFAM" id="SSF53098">
    <property type="entry name" value="Ribonuclease H-like"/>
    <property type="match status" value="1"/>
</dbReference>
<dbReference type="EMBL" id="BSXT01002427">
    <property type="protein sequence ID" value="GMF48911.1"/>
    <property type="molecule type" value="Genomic_DNA"/>
</dbReference>
<gene>
    <name evidence="1" type="ORF">Pfra01_001911300</name>
</gene>